<accession>A0A023DWV1</accession>
<keyword evidence="2" id="KW-1185">Reference proteome</keyword>
<protein>
    <recommendedName>
        <fullName evidence="3">Transposase DDE domain-containing protein</fullName>
    </recommendedName>
</protein>
<dbReference type="EMBL" id="BAUP01000039">
    <property type="protein sequence ID" value="GAJ45886.1"/>
    <property type="molecule type" value="Genomic_DNA"/>
</dbReference>
<name>A0A023DWV1_9PROT</name>
<proteinExistence type="predicted"/>
<dbReference type="AlphaFoldDB" id="A0A023DWV1"/>
<evidence type="ECO:0000313" key="2">
    <source>
        <dbReference type="Proteomes" id="UP000024842"/>
    </source>
</evidence>
<comment type="caution">
    <text evidence="1">The sequence shown here is derived from an EMBL/GenBank/DDBJ whole genome shotgun (WGS) entry which is preliminary data.</text>
</comment>
<evidence type="ECO:0008006" key="3">
    <source>
        <dbReference type="Google" id="ProtNLM"/>
    </source>
</evidence>
<sequence>MAILPTCWIVERRFAWLNHFRRVSKDCEIAIATAENMSMIVHSMILLRKLAKSCIQALGETIPFPDTIVI</sequence>
<dbReference type="Proteomes" id="UP000024842">
    <property type="component" value="Unassembled WGS sequence"/>
</dbReference>
<dbReference type="STRING" id="1427503.HE1_00197"/>
<evidence type="ECO:0000313" key="1">
    <source>
        <dbReference type="EMBL" id="GAJ45886.1"/>
    </source>
</evidence>
<gene>
    <name evidence="1" type="ORF">HE1_00197</name>
</gene>
<reference evidence="1 2" key="1">
    <citation type="journal article" date="2014" name="FEMS Microbiol. Lett.">
        <title>Draft genome sequences of three Holospora species (Holospora obtusa, Holospora undulata, and Holospora elegans), endonuclear symbiotic bacteria of the ciliate Paramecium caudatum.</title>
        <authorList>
            <person name="Dohra H."/>
            <person name="Tanaka K."/>
            <person name="Suzuki T."/>
            <person name="Fujishima M."/>
            <person name="Suzuki H."/>
        </authorList>
    </citation>
    <scope>NUCLEOTIDE SEQUENCE [LARGE SCALE GENOMIC DNA]</scope>
    <source>
        <strain evidence="1 2">E1</strain>
    </source>
</reference>
<organism evidence="1 2">
    <name type="scientific">Holospora elegans E1</name>
    <dbReference type="NCBI Taxonomy" id="1427503"/>
    <lineage>
        <taxon>Bacteria</taxon>
        <taxon>Pseudomonadati</taxon>
        <taxon>Pseudomonadota</taxon>
        <taxon>Alphaproteobacteria</taxon>
        <taxon>Holosporales</taxon>
        <taxon>Holosporaceae</taxon>
        <taxon>Holospora</taxon>
    </lineage>
</organism>